<evidence type="ECO:0000313" key="2">
    <source>
        <dbReference type="EMBL" id="MBG0738782.1"/>
    </source>
</evidence>
<protein>
    <submittedName>
        <fullName evidence="2">Uncharacterized protein</fullName>
    </submittedName>
</protein>
<reference evidence="2 3" key="1">
    <citation type="submission" date="2020-11" db="EMBL/GenBank/DDBJ databases">
        <title>Arthrobacter antarcticus sp. nov., isolated from Antarctic Soil.</title>
        <authorList>
            <person name="Li J."/>
        </authorList>
    </citation>
    <scope>NUCLEOTIDE SEQUENCE [LARGE SCALE GENOMIC DNA]</scope>
    <source>
        <strain evidence="2 3">Z1-20</strain>
    </source>
</reference>
<keyword evidence="3" id="KW-1185">Reference proteome</keyword>
<evidence type="ECO:0000256" key="1">
    <source>
        <dbReference type="SAM" id="MobiDB-lite"/>
    </source>
</evidence>
<organism evidence="2 3">
    <name type="scientific">Arthrobacter terrae</name>
    <dbReference type="NCBI Taxonomy" id="2935737"/>
    <lineage>
        <taxon>Bacteria</taxon>
        <taxon>Bacillati</taxon>
        <taxon>Actinomycetota</taxon>
        <taxon>Actinomycetes</taxon>
        <taxon>Micrococcales</taxon>
        <taxon>Micrococcaceae</taxon>
        <taxon>Arthrobacter</taxon>
    </lineage>
</organism>
<dbReference type="AlphaFoldDB" id="A0A931CKS9"/>
<name>A0A931CKS9_9MICC</name>
<dbReference type="Proteomes" id="UP000655366">
    <property type="component" value="Unassembled WGS sequence"/>
</dbReference>
<dbReference type="EMBL" id="JADNYM010000005">
    <property type="protein sequence ID" value="MBG0738782.1"/>
    <property type="molecule type" value="Genomic_DNA"/>
</dbReference>
<comment type="caution">
    <text evidence="2">The sequence shown here is derived from an EMBL/GenBank/DDBJ whole genome shotgun (WGS) entry which is preliminary data.</text>
</comment>
<evidence type="ECO:0000313" key="3">
    <source>
        <dbReference type="Proteomes" id="UP000655366"/>
    </source>
</evidence>
<accession>A0A931CKS9</accession>
<sequence length="216" mass="22598">MTAVLDFVDTAAVVLAGHPIYTWNKSGTRIRCVGQGCGAILDSAGGDDGATLVFARHQAEQLPSPFGTETPAPVTAVPVPDHAGTVEPEPEPARVPNPAINETSGEPVETAVEEKTLKIRRDTKALAATIAEVKKGDRVTASFKHPRYGDFAVEGTVIKGGAGVDNNQLIVGGWYINLNERAGKYLQELIIVAAAGSHEFAIPKPSEATEHVGIGG</sequence>
<gene>
    <name evidence="2" type="ORF">IV500_05030</name>
</gene>
<dbReference type="RefSeq" id="WP_196395718.1">
    <property type="nucleotide sequence ID" value="NZ_JADNYM010000005.1"/>
</dbReference>
<feature type="region of interest" description="Disordered" evidence="1">
    <location>
        <begin position="82"/>
        <end position="107"/>
    </location>
</feature>
<proteinExistence type="predicted"/>